<feature type="compositionally biased region" description="Pro residues" evidence="1">
    <location>
        <begin position="1"/>
        <end position="13"/>
    </location>
</feature>
<dbReference type="AlphaFoldDB" id="A0A895XP80"/>
<dbReference type="KEGG" id="nav:JQS30_15755"/>
<accession>A0A895XP80</accession>
<feature type="region of interest" description="Disordered" evidence="1">
    <location>
        <begin position="103"/>
        <end position="145"/>
    </location>
</feature>
<keyword evidence="4" id="KW-1185">Reference proteome</keyword>
<dbReference type="RefSeq" id="WP_213171191.1">
    <property type="nucleotide sequence ID" value="NZ_CP070496.1"/>
</dbReference>
<protein>
    <submittedName>
        <fullName evidence="3">Uncharacterized protein</fullName>
    </submittedName>
</protein>
<feature type="transmembrane region" description="Helical" evidence="2">
    <location>
        <begin position="74"/>
        <end position="98"/>
    </location>
</feature>
<feature type="compositionally biased region" description="Low complexity" evidence="1">
    <location>
        <begin position="47"/>
        <end position="60"/>
    </location>
</feature>
<name>A0A895XP80_9ACTN</name>
<evidence type="ECO:0000313" key="4">
    <source>
        <dbReference type="Proteomes" id="UP000662939"/>
    </source>
</evidence>
<feature type="compositionally biased region" description="Polar residues" evidence="1">
    <location>
        <begin position="105"/>
        <end position="115"/>
    </location>
</feature>
<evidence type="ECO:0000313" key="3">
    <source>
        <dbReference type="EMBL" id="QSB05189.1"/>
    </source>
</evidence>
<proteinExistence type="predicted"/>
<keyword evidence="2" id="KW-1133">Transmembrane helix</keyword>
<dbReference type="EMBL" id="CP070496">
    <property type="protein sequence ID" value="QSB05189.1"/>
    <property type="molecule type" value="Genomic_DNA"/>
</dbReference>
<evidence type="ECO:0000256" key="2">
    <source>
        <dbReference type="SAM" id="Phobius"/>
    </source>
</evidence>
<organism evidence="3 4">
    <name type="scientific">Natronoglycomyces albus</name>
    <dbReference type="NCBI Taxonomy" id="2811108"/>
    <lineage>
        <taxon>Bacteria</taxon>
        <taxon>Bacillati</taxon>
        <taxon>Actinomycetota</taxon>
        <taxon>Actinomycetes</taxon>
        <taxon>Glycomycetales</taxon>
        <taxon>Glycomycetaceae</taxon>
        <taxon>Natronoglycomyces</taxon>
    </lineage>
</organism>
<feature type="region of interest" description="Disordered" evidence="1">
    <location>
        <begin position="1"/>
        <end position="68"/>
    </location>
</feature>
<sequence length="295" mass="31677">MTYPQMPGPPQPGGDPNQPAQFPPPPQQPVQPGTQGSPMSGPPMGHQPGYPQQSPYQPYQAHGFQPQPTRNSPVATIAVVLLLVVIIAGGGVGAYFLFSGDDNEGSTVTQEPTESASEDGAETGGGQTTDPDFFESATFETPEDPWELQPGWSGSTPHMANADVHTIPAGEGWVAAIMTGVYHDSLYEYLPNNPEATVSEILRTFEVLNLGSISDVETDRIEFTDLEIQGQRALLAETTISWDKQDHIDDRYEQVAILLVDMGDGAAWVGLAAIPESLLDTYDGAVEHLLSIQLH</sequence>
<gene>
    <name evidence="3" type="ORF">JQS30_15755</name>
</gene>
<evidence type="ECO:0000256" key="1">
    <source>
        <dbReference type="SAM" id="MobiDB-lite"/>
    </source>
</evidence>
<keyword evidence="2" id="KW-0472">Membrane</keyword>
<reference evidence="3" key="1">
    <citation type="submission" date="2021-02" db="EMBL/GenBank/DDBJ databases">
        <title>Natronoglycomyces albus gen. nov., sp. nov, a haloalkaliphilic actinobacterium from a soda solonchak soil.</title>
        <authorList>
            <person name="Sorokin D.Y."/>
            <person name="Khijniak T.V."/>
            <person name="Zakharycheva A.P."/>
            <person name="Boueva O.V."/>
            <person name="Ariskina E.V."/>
            <person name="Hahnke R.L."/>
            <person name="Bunk B."/>
            <person name="Sproer C."/>
            <person name="Schumann P."/>
            <person name="Evtushenko L.I."/>
            <person name="Kublanov I.V."/>
        </authorList>
    </citation>
    <scope>NUCLEOTIDE SEQUENCE</scope>
    <source>
        <strain evidence="3">DSM 106290</strain>
    </source>
</reference>
<dbReference type="Proteomes" id="UP000662939">
    <property type="component" value="Chromosome"/>
</dbReference>
<keyword evidence="2" id="KW-0812">Transmembrane</keyword>